<dbReference type="GO" id="GO:0008270">
    <property type="term" value="F:zinc ion binding"/>
    <property type="evidence" value="ECO:0007669"/>
    <property type="project" value="UniProtKB-KW"/>
</dbReference>
<evidence type="ECO:0000256" key="2">
    <source>
        <dbReference type="ARBA" id="ARBA00022771"/>
    </source>
</evidence>
<dbReference type="VEuPathDB" id="FungiDB:NEUTE1DRAFT_104750"/>
<dbReference type="InterPro" id="IPR001841">
    <property type="entry name" value="Znf_RING"/>
</dbReference>
<accession>F8N2Z9</accession>
<evidence type="ECO:0000256" key="4">
    <source>
        <dbReference type="PROSITE-ProRule" id="PRU00175"/>
    </source>
</evidence>
<feature type="compositionally biased region" description="Acidic residues" evidence="5">
    <location>
        <begin position="244"/>
        <end position="282"/>
    </location>
</feature>
<dbReference type="RefSeq" id="XP_009855355.1">
    <property type="nucleotide sequence ID" value="XM_009857053.1"/>
</dbReference>
<dbReference type="HOGENOM" id="CLU_713889_0_0_1"/>
<dbReference type="AlphaFoldDB" id="F8N2Z9"/>
<dbReference type="GeneID" id="20822135"/>
<dbReference type="SUPFAM" id="SSF57850">
    <property type="entry name" value="RING/U-box"/>
    <property type="match status" value="1"/>
</dbReference>
<feature type="domain" description="RING-type" evidence="6">
    <location>
        <begin position="76"/>
        <end position="152"/>
    </location>
</feature>
<keyword evidence="3" id="KW-0862">Zinc</keyword>
<keyword evidence="2 4" id="KW-0863">Zinc-finger</keyword>
<evidence type="ECO:0000259" key="6">
    <source>
        <dbReference type="PROSITE" id="PS50089"/>
    </source>
</evidence>
<dbReference type="KEGG" id="nte:NEUTE1DRAFT104750"/>
<evidence type="ECO:0000256" key="1">
    <source>
        <dbReference type="ARBA" id="ARBA00022723"/>
    </source>
</evidence>
<proteinExistence type="predicted"/>
<reference evidence="8" key="1">
    <citation type="journal article" date="2011" name="Genetics">
        <title>Massive changes in genome architecture accompany the transition to self-fertility in the filamentous fungus Neurospora tetrasperma.</title>
        <authorList>
            <person name="Ellison C.E."/>
            <person name="Stajich J.E."/>
            <person name="Jacobson D.J."/>
            <person name="Natvig D.O."/>
            <person name="Lapidus A."/>
            <person name="Foster B."/>
            <person name="Aerts A."/>
            <person name="Riley R."/>
            <person name="Lindquist E.A."/>
            <person name="Grigoriev I.V."/>
            <person name="Taylor J.W."/>
        </authorList>
    </citation>
    <scope>NUCLEOTIDE SEQUENCE [LARGE SCALE GENOMIC DNA]</scope>
    <source>
        <strain evidence="8">FGSC 2508 / P0657</strain>
    </source>
</reference>
<dbReference type="InterPro" id="IPR017907">
    <property type="entry name" value="Znf_RING_CS"/>
</dbReference>
<name>F8N2Z9_NEUT8</name>
<evidence type="ECO:0000256" key="5">
    <source>
        <dbReference type="SAM" id="MobiDB-lite"/>
    </source>
</evidence>
<dbReference type="Gene3D" id="3.30.40.10">
    <property type="entry name" value="Zinc/RING finger domain, C3HC4 (zinc finger)"/>
    <property type="match status" value="1"/>
</dbReference>
<gene>
    <name evidence="7" type="ORF">NEUTE1DRAFT_104750</name>
</gene>
<dbReference type="EMBL" id="GL891382">
    <property type="protein sequence ID" value="EGO51713.1"/>
    <property type="molecule type" value="Genomic_DNA"/>
</dbReference>
<organism evidence="7 8">
    <name type="scientific">Neurospora tetrasperma (strain FGSC 2508 / ATCC MYA-4615 / P0657)</name>
    <dbReference type="NCBI Taxonomy" id="510951"/>
    <lineage>
        <taxon>Eukaryota</taxon>
        <taxon>Fungi</taxon>
        <taxon>Dikarya</taxon>
        <taxon>Ascomycota</taxon>
        <taxon>Pezizomycotina</taxon>
        <taxon>Sordariomycetes</taxon>
        <taxon>Sordariomycetidae</taxon>
        <taxon>Sordariales</taxon>
        <taxon>Sordariaceae</taxon>
        <taxon>Neurospora</taxon>
    </lineage>
</organism>
<dbReference type="SMART" id="SM00184">
    <property type="entry name" value="RING"/>
    <property type="match status" value="1"/>
</dbReference>
<dbReference type="OrthoDB" id="8062037at2759"/>
<dbReference type="Proteomes" id="UP000008065">
    <property type="component" value="Unassembled WGS sequence"/>
</dbReference>
<dbReference type="PROSITE" id="PS50089">
    <property type="entry name" value="ZF_RING_2"/>
    <property type="match status" value="1"/>
</dbReference>
<protein>
    <recommendedName>
        <fullName evidence="6">RING-type domain-containing protein</fullName>
    </recommendedName>
</protein>
<keyword evidence="8" id="KW-1185">Reference proteome</keyword>
<dbReference type="InterPro" id="IPR013083">
    <property type="entry name" value="Znf_RING/FYVE/PHD"/>
</dbReference>
<evidence type="ECO:0000313" key="8">
    <source>
        <dbReference type="Proteomes" id="UP000008065"/>
    </source>
</evidence>
<evidence type="ECO:0000256" key="3">
    <source>
        <dbReference type="ARBA" id="ARBA00022833"/>
    </source>
</evidence>
<keyword evidence="1" id="KW-0479">Metal-binding</keyword>
<sequence length="392" mass="44326">MARVFAISPQADINTSESHYGQTHTSIMTSLSLETNNDGIRHIRKETTLWPEVKQYLLSRAKSSRDPSTVIPRPMCALCDEAELDIAGIPATDIDLVRFEAALLPCGHMFCIPCLNEYQDNLPDASPYDAAVYNPVCGRRQLAREYKCPVCRADMHHRKCWCEVGACGLPSSDLLDGGVVESGGQWAPRLLHPGEVTQNEIEALEWVDHNPAVMDKNTRQKLVKLVNAVPTTLPEWKAAVASMDVDEDDDDDNGSSEDEDENDDETDDEDEEDCSSSSDDDAEYPHDIEMVDLTNEVELDCGITHRDKIFKKLSNRPIGIPDDANLNNKTYPIALWNQVVDPVCYKCRCDILRRYDRAELPLFEIMPVSLRPRLQRIEEEEEEEEETYPRAR</sequence>
<evidence type="ECO:0000313" key="7">
    <source>
        <dbReference type="EMBL" id="EGO51713.1"/>
    </source>
</evidence>
<dbReference type="PROSITE" id="PS00518">
    <property type="entry name" value="ZF_RING_1"/>
    <property type="match status" value="1"/>
</dbReference>
<feature type="region of interest" description="Disordered" evidence="5">
    <location>
        <begin position="241"/>
        <end position="286"/>
    </location>
</feature>